<protein>
    <submittedName>
        <fullName evidence="3">Rac GTPase-activating protein 1 (inferred by orthology to a human protein)</fullName>
    </submittedName>
</protein>
<dbReference type="PANTHER" id="PTHR46199">
    <property type="entry name" value="RAC GTPASE-ACTIVATING PROTEIN 1"/>
    <property type="match status" value="1"/>
</dbReference>
<evidence type="ECO:0000313" key="3">
    <source>
        <dbReference type="WBParaSite" id="SVE_1018600.1"/>
    </source>
</evidence>
<evidence type="ECO:0000313" key="2">
    <source>
        <dbReference type="Proteomes" id="UP000035680"/>
    </source>
</evidence>
<dbReference type="SMART" id="SM00324">
    <property type="entry name" value="RhoGAP"/>
    <property type="match status" value="1"/>
</dbReference>
<proteinExistence type="predicted"/>
<reference evidence="3" key="2">
    <citation type="submission" date="2015-08" db="UniProtKB">
        <authorList>
            <consortium name="WormBaseParasite"/>
        </authorList>
    </citation>
    <scope>IDENTIFICATION</scope>
</reference>
<dbReference type="GO" id="GO:0007266">
    <property type="term" value="P:Rho protein signal transduction"/>
    <property type="evidence" value="ECO:0007669"/>
    <property type="project" value="TreeGrafter"/>
</dbReference>
<dbReference type="GO" id="GO:0000281">
    <property type="term" value="P:mitotic cytokinesis"/>
    <property type="evidence" value="ECO:0007669"/>
    <property type="project" value="TreeGrafter"/>
</dbReference>
<dbReference type="GO" id="GO:0005634">
    <property type="term" value="C:nucleus"/>
    <property type="evidence" value="ECO:0007669"/>
    <property type="project" value="TreeGrafter"/>
</dbReference>
<dbReference type="Gene3D" id="1.10.555.10">
    <property type="entry name" value="Rho GTPase activation protein"/>
    <property type="match status" value="1"/>
</dbReference>
<name>A0A0K0FMF9_STRVS</name>
<dbReference type="GO" id="GO:0032154">
    <property type="term" value="C:cleavage furrow"/>
    <property type="evidence" value="ECO:0007669"/>
    <property type="project" value="TreeGrafter"/>
</dbReference>
<dbReference type="GO" id="GO:0005096">
    <property type="term" value="F:GTPase activator activity"/>
    <property type="evidence" value="ECO:0007669"/>
    <property type="project" value="TreeGrafter"/>
</dbReference>
<dbReference type="GO" id="GO:0051233">
    <property type="term" value="C:spindle midzone"/>
    <property type="evidence" value="ECO:0007669"/>
    <property type="project" value="TreeGrafter"/>
</dbReference>
<dbReference type="InterPro" id="IPR000198">
    <property type="entry name" value="RhoGAP_dom"/>
</dbReference>
<sequence length="323" mass="37132">MEKNTMKMACYNNSPSLIESNIIQKENLKEKDNLILEHKSFEGYYDDFSFSKLFCERTSTVDNGKNANSTLTQSSESHEQKKIAYINDVQKCLILSSFLLHLFNNINYPVECCEYSEKSFDSSKAVSKCDDCGVVCHSSRTIKVPTPCVPRSIFFKYESKIKLSFPNICPQIFPMIPYIVIDCVIALEKYYPTIEKLYQLPKSKVEVSKLYNTFLYSHSIPVLENFAASTIVGCLLKFLRAFSDPIIPHFLWKKFEAAINKINKDTLVSVIYDLPKPNLNTLAFLYLHWKMVAEKSYPNIKVGIYNISNAIAPTVIDLRRHQE</sequence>
<dbReference type="AlphaFoldDB" id="A0A0K0FMF9"/>
<evidence type="ECO:0000259" key="1">
    <source>
        <dbReference type="PROSITE" id="PS50238"/>
    </source>
</evidence>
<accession>A0A0K0FMF9</accession>
<organism evidence="2 3">
    <name type="scientific">Strongyloides venezuelensis</name>
    <name type="common">Threadworm</name>
    <dbReference type="NCBI Taxonomy" id="75913"/>
    <lineage>
        <taxon>Eukaryota</taxon>
        <taxon>Metazoa</taxon>
        <taxon>Ecdysozoa</taxon>
        <taxon>Nematoda</taxon>
        <taxon>Chromadorea</taxon>
        <taxon>Rhabditida</taxon>
        <taxon>Tylenchina</taxon>
        <taxon>Panagrolaimomorpha</taxon>
        <taxon>Strongyloidoidea</taxon>
        <taxon>Strongyloididae</taxon>
        <taxon>Strongyloides</taxon>
    </lineage>
</organism>
<dbReference type="GO" id="GO:0030496">
    <property type="term" value="C:midbody"/>
    <property type="evidence" value="ECO:0007669"/>
    <property type="project" value="TreeGrafter"/>
</dbReference>
<dbReference type="PROSITE" id="PS50238">
    <property type="entry name" value="RHOGAP"/>
    <property type="match status" value="1"/>
</dbReference>
<dbReference type="SUPFAM" id="SSF48350">
    <property type="entry name" value="GTPase activation domain, GAP"/>
    <property type="match status" value="1"/>
</dbReference>
<dbReference type="Pfam" id="PF00620">
    <property type="entry name" value="RhoGAP"/>
    <property type="match status" value="1"/>
</dbReference>
<dbReference type="Proteomes" id="UP000035680">
    <property type="component" value="Unassembled WGS sequence"/>
</dbReference>
<dbReference type="WBParaSite" id="SVE_1018600.1">
    <property type="protein sequence ID" value="SVE_1018600.1"/>
    <property type="gene ID" value="SVE_1018600"/>
</dbReference>
<dbReference type="InterPro" id="IPR008936">
    <property type="entry name" value="Rho_GTPase_activation_prot"/>
</dbReference>
<dbReference type="GO" id="GO:0051256">
    <property type="term" value="P:mitotic spindle midzone assembly"/>
    <property type="evidence" value="ECO:0007669"/>
    <property type="project" value="TreeGrafter"/>
</dbReference>
<reference evidence="2" key="1">
    <citation type="submission" date="2014-07" db="EMBL/GenBank/DDBJ databases">
        <authorList>
            <person name="Martin A.A"/>
            <person name="De Silva N."/>
        </authorList>
    </citation>
    <scope>NUCLEOTIDE SEQUENCE</scope>
</reference>
<dbReference type="STRING" id="75913.A0A0K0FMF9"/>
<dbReference type="PANTHER" id="PTHR46199:SF3">
    <property type="entry name" value="RAC GTPASE-ACTIVATING PROTEIN 1"/>
    <property type="match status" value="1"/>
</dbReference>
<feature type="domain" description="Rho-GAP" evidence="1">
    <location>
        <begin position="163"/>
        <end position="323"/>
    </location>
</feature>
<keyword evidence="2" id="KW-1185">Reference proteome</keyword>
<dbReference type="GO" id="GO:0097149">
    <property type="term" value="C:centralspindlin complex"/>
    <property type="evidence" value="ECO:0007669"/>
    <property type="project" value="TreeGrafter"/>
</dbReference>